<sequence>MAVNLTARYVRGQWTALVTGHGTALLDPAIGEEQVQQVWSALSEGRGVGGCLEVLAAGGFTNLPSFALVQHGEDELRVLVRGEAEVTSGENTVGAAGIATWREALLPGQQYRVEAAVDGAAGPEWPLAGGVVLASRVDWIGTGDGAPEGAAAAGTGEGDGSGDEAGEDGDADPEPAADPEPGGDADHEPGGDADPEPATDAEPEEGADAEPEEGDAHGAADAGGAPGEAAAGIGVAAPVVAAAGGGVVDADVEGGGIQETEQGESADAVEQAEDAGETDGGDAPAGASFNQQFEETEHPAESEQPEDGDAPAGASLDEHADPDEGYPEESASAPSAEDADEDEHRPEVDHGPDADDAGDEHVLGVDHAGDDYAAEDHAAADDAAADGPGADASSPADTGTEVSAYTAEEESAPSPVEGADMAADADDYPSDAPTLTASGSDIIDSLPWAVSASDREEAQAAQDRAAAELPETPTFEEPSAVDDGGPVTADAAEGAGTADTGEEELPEHTVVSRPGSEGPAVPAPPAQPADPAAAEADGGVISFDSLMAQQVPSAPADQPQQPGGYGEPAPGGPASQPAPAPYGTSTGFGAPPAPQGTPPPWAPPAHLAQPGPIPQGQGDVDIEGDHDGETIMVSQLPTGNSAGAAPGTGPGDLYDEPQAQPQATIQLVLSTGVHVPLDRPVLIGRAPESARFNAGVQPRLVTVASPEQDISRTHVEVRAEGGHAVVTDLNSTNGTVVVQPGSPPRRLHPGEGASVPTGTVVDLGDGVTVNVQAADQGTG</sequence>
<feature type="compositionally biased region" description="Basic and acidic residues" evidence="2">
    <location>
        <begin position="342"/>
        <end position="380"/>
    </location>
</feature>
<feature type="domain" description="FHA" evidence="3">
    <location>
        <begin position="681"/>
        <end position="737"/>
    </location>
</feature>
<feature type="compositionally biased region" description="Acidic residues" evidence="2">
    <location>
        <begin position="270"/>
        <end position="280"/>
    </location>
</feature>
<evidence type="ECO:0000313" key="5">
    <source>
        <dbReference type="Proteomes" id="UP000824037"/>
    </source>
</evidence>
<gene>
    <name evidence="4" type="ORF">H9815_02930</name>
</gene>
<reference evidence="4" key="1">
    <citation type="journal article" date="2021" name="PeerJ">
        <title>Extensive microbial diversity within the chicken gut microbiome revealed by metagenomics and culture.</title>
        <authorList>
            <person name="Gilroy R."/>
            <person name="Ravi A."/>
            <person name="Getino M."/>
            <person name="Pursley I."/>
            <person name="Horton D.L."/>
            <person name="Alikhan N.F."/>
            <person name="Baker D."/>
            <person name="Gharbi K."/>
            <person name="Hall N."/>
            <person name="Watson M."/>
            <person name="Adriaenssens E.M."/>
            <person name="Foster-Nyarko E."/>
            <person name="Jarju S."/>
            <person name="Secka A."/>
            <person name="Antonio M."/>
            <person name="Oren A."/>
            <person name="Chaudhuri R.R."/>
            <person name="La Ragione R."/>
            <person name="Hildebrand F."/>
            <person name="Pallen M.J."/>
        </authorList>
    </citation>
    <scope>NUCLEOTIDE SEQUENCE</scope>
    <source>
        <strain evidence="4">ChiGjej4B4-7305</strain>
    </source>
</reference>
<evidence type="ECO:0000313" key="4">
    <source>
        <dbReference type="EMBL" id="HIZ34708.1"/>
    </source>
</evidence>
<feature type="compositionally biased region" description="Low complexity" evidence="2">
    <location>
        <begin position="217"/>
        <end position="229"/>
    </location>
</feature>
<feature type="compositionally biased region" description="Low complexity" evidence="2">
    <location>
        <begin position="381"/>
        <end position="397"/>
    </location>
</feature>
<evidence type="ECO:0000256" key="2">
    <source>
        <dbReference type="SAM" id="MobiDB-lite"/>
    </source>
</evidence>
<accession>A0A9D2EBG4</accession>
<protein>
    <submittedName>
        <fullName evidence="4">FHA domain-containing protein</fullName>
    </submittedName>
</protein>
<feature type="compositionally biased region" description="Acidic residues" evidence="2">
    <location>
        <begin position="160"/>
        <end position="183"/>
    </location>
</feature>
<feature type="region of interest" description="Disordered" evidence="2">
    <location>
        <begin position="249"/>
        <end position="657"/>
    </location>
</feature>
<dbReference type="Proteomes" id="UP000824037">
    <property type="component" value="Unassembled WGS sequence"/>
</dbReference>
<feature type="compositionally biased region" description="Low complexity" evidence="2">
    <location>
        <begin position="145"/>
        <end position="154"/>
    </location>
</feature>
<evidence type="ECO:0000259" key="3">
    <source>
        <dbReference type="PROSITE" id="PS50006"/>
    </source>
</evidence>
<dbReference type="InterPro" id="IPR008984">
    <property type="entry name" value="SMAD_FHA_dom_sf"/>
</dbReference>
<evidence type="ECO:0000256" key="1">
    <source>
        <dbReference type="ARBA" id="ARBA00022553"/>
    </source>
</evidence>
<dbReference type="SUPFAM" id="SSF49879">
    <property type="entry name" value="SMAD/FHA domain"/>
    <property type="match status" value="1"/>
</dbReference>
<feature type="compositionally biased region" description="Acidic residues" evidence="2">
    <location>
        <begin position="191"/>
        <end position="213"/>
    </location>
</feature>
<dbReference type="PROSITE" id="PS50006">
    <property type="entry name" value="FHA_DOMAIN"/>
    <property type="match status" value="1"/>
</dbReference>
<feature type="compositionally biased region" description="Polar residues" evidence="2">
    <location>
        <begin position="632"/>
        <end position="641"/>
    </location>
</feature>
<reference evidence="4" key="2">
    <citation type="submission" date="2021-04" db="EMBL/GenBank/DDBJ databases">
        <authorList>
            <person name="Gilroy R."/>
        </authorList>
    </citation>
    <scope>NUCLEOTIDE SEQUENCE</scope>
    <source>
        <strain evidence="4">ChiGjej4B4-7305</strain>
    </source>
</reference>
<feature type="compositionally biased region" description="Low complexity" evidence="2">
    <location>
        <begin position="488"/>
        <end position="499"/>
    </location>
</feature>
<organism evidence="4 5">
    <name type="scientific">Candidatus Ruania gallistercoris</name>
    <dbReference type="NCBI Taxonomy" id="2838746"/>
    <lineage>
        <taxon>Bacteria</taxon>
        <taxon>Bacillati</taxon>
        <taxon>Actinomycetota</taxon>
        <taxon>Actinomycetes</taxon>
        <taxon>Micrococcales</taxon>
        <taxon>Ruaniaceae</taxon>
        <taxon>Ruania</taxon>
    </lineage>
</organism>
<feature type="compositionally biased region" description="Pro residues" evidence="2">
    <location>
        <begin position="591"/>
        <end position="603"/>
    </location>
</feature>
<dbReference type="AlphaFoldDB" id="A0A9D2EBG4"/>
<proteinExistence type="predicted"/>
<feature type="region of interest" description="Disordered" evidence="2">
    <location>
        <begin position="733"/>
        <end position="752"/>
    </location>
</feature>
<feature type="compositionally biased region" description="Low complexity" evidence="2">
    <location>
        <begin position="572"/>
        <end position="583"/>
    </location>
</feature>
<dbReference type="Pfam" id="PF00498">
    <property type="entry name" value="FHA"/>
    <property type="match status" value="1"/>
</dbReference>
<name>A0A9D2EBG4_9MICO</name>
<keyword evidence="1" id="KW-0597">Phosphoprotein</keyword>
<dbReference type="CDD" id="cd00060">
    <property type="entry name" value="FHA"/>
    <property type="match status" value="1"/>
</dbReference>
<dbReference type="EMBL" id="DXBY01000051">
    <property type="protein sequence ID" value="HIZ34708.1"/>
    <property type="molecule type" value="Genomic_DNA"/>
</dbReference>
<feature type="region of interest" description="Disordered" evidence="2">
    <location>
        <begin position="143"/>
        <end position="229"/>
    </location>
</feature>
<dbReference type="Gene3D" id="2.60.200.20">
    <property type="match status" value="1"/>
</dbReference>
<comment type="caution">
    <text evidence="4">The sequence shown here is derived from an EMBL/GenBank/DDBJ whole genome shotgun (WGS) entry which is preliminary data.</text>
</comment>
<dbReference type="InterPro" id="IPR000253">
    <property type="entry name" value="FHA_dom"/>
</dbReference>